<dbReference type="AlphaFoldDB" id="A0A437Q4J7"/>
<dbReference type="PROSITE" id="PS51819">
    <property type="entry name" value="VOC"/>
    <property type="match status" value="1"/>
</dbReference>
<dbReference type="RefSeq" id="WP_127695583.1">
    <property type="nucleotide sequence ID" value="NZ_SACQ01000009.1"/>
</dbReference>
<reference evidence="2 3" key="1">
    <citation type="submission" date="2019-01" db="EMBL/GenBank/DDBJ databases">
        <authorList>
            <person name="Chen W.-M."/>
        </authorList>
    </citation>
    <scope>NUCLEOTIDE SEQUENCE [LARGE SCALE GENOMIC DNA]</scope>
    <source>
        <strain evidence="2 3">HPM-16</strain>
    </source>
</reference>
<evidence type="ECO:0000259" key="1">
    <source>
        <dbReference type="PROSITE" id="PS51819"/>
    </source>
</evidence>
<dbReference type="Pfam" id="PF00903">
    <property type="entry name" value="Glyoxalase"/>
    <property type="match status" value="1"/>
</dbReference>
<dbReference type="Proteomes" id="UP000282818">
    <property type="component" value="Unassembled WGS sequence"/>
</dbReference>
<organism evidence="2 3">
    <name type="scientific">Neptunomonas marina</name>
    <dbReference type="NCBI Taxonomy" id="1815562"/>
    <lineage>
        <taxon>Bacteria</taxon>
        <taxon>Pseudomonadati</taxon>
        <taxon>Pseudomonadota</taxon>
        <taxon>Gammaproteobacteria</taxon>
        <taxon>Oceanospirillales</taxon>
        <taxon>Oceanospirillaceae</taxon>
        <taxon>Neptunomonas</taxon>
    </lineage>
</organism>
<dbReference type="InterPro" id="IPR029068">
    <property type="entry name" value="Glyas_Bleomycin-R_OHBP_Dase"/>
</dbReference>
<dbReference type="Gene3D" id="3.10.180.10">
    <property type="entry name" value="2,3-Dihydroxybiphenyl 1,2-Dioxygenase, domain 1"/>
    <property type="match status" value="1"/>
</dbReference>
<name>A0A437Q4J7_9GAMM</name>
<comment type="caution">
    <text evidence="2">The sequence shown here is derived from an EMBL/GenBank/DDBJ whole genome shotgun (WGS) entry which is preliminary data.</text>
</comment>
<dbReference type="CDD" id="cd08356">
    <property type="entry name" value="VOC_CChe_VCA0619_like"/>
    <property type="match status" value="1"/>
</dbReference>
<protein>
    <submittedName>
        <fullName evidence="2">Glyoxalase</fullName>
    </submittedName>
</protein>
<evidence type="ECO:0000313" key="2">
    <source>
        <dbReference type="EMBL" id="RVU29445.1"/>
    </source>
</evidence>
<evidence type="ECO:0000313" key="3">
    <source>
        <dbReference type="Proteomes" id="UP000282818"/>
    </source>
</evidence>
<dbReference type="EMBL" id="SACQ01000009">
    <property type="protein sequence ID" value="RVU29445.1"/>
    <property type="molecule type" value="Genomic_DNA"/>
</dbReference>
<keyword evidence="3" id="KW-1185">Reference proteome</keyword>
<dbReference type="SUPFAM" id="SSF54593">
    <property type="entry name" value="Glyoxalase/Bleomycin resistance protein/Dihydroxybiphenyl dioxygenase"/>
    <property type="match status" value="1"/>
</dbReference>
<proteinExistence type="predicted"/>
<dbReference type="InterPro" id="IPR037523">
    <property type="entry name" value="VOC_core"/>
</dbReference>
<sequence>MENLTPVELKTFVPAKTFTQSLAFYQDLGFELAWQSDELAYLRLGTTSFLLQNHYQAEFANNMVMHLLVEDVEAWWQHILTTNLVAKYQVRAEPPEDRPWQMRDFVLWDPSGVLWRIGQNTD</sequence>
<accession>A0A437Q4J7</accession>
<gene>
    <name evidence="2" type="ORF">EOE65_16005</name>
</gene>
<dbReference type="InterPro" id="IPR004360">
    <property type="entry name" value="Glyas_Fos-R_dOase_dom"/>
</dbReference>
<feature type="domain" description="VOC" evidence="1">
    <location>
        <begin position="6"/>
        <end position="120"/>
    </location>
</feature>